<dbReference type="Proteomes" id="UP000249913">
    <property type="component" value="Unassembled WGS sequence"/>
</dbReference>
<dbReference type="EMBL" id="UAUX01000007">
    <property type="protein sequence ID" value="SPZ98151.1"/>
    <property type="molecule type" value="Genomic_DNA"/>
</dbReference>
<accession>A0A2X2K1P2</accession>
<dbReference type="GO" id="GO:0004791">
    <property type="term" value="F:thioredoxin-disulfide reductase (NADPH) activity"/>
    <property type="evidence" value="ECO:0007669"/>
    <property type="project" value="UniProtKB-EC"/>
</dbReference>
<gene>
    <name evidence="1" type="ORF">NCTC7878_01541</name>
</gene>
<dbReference type="EC" id="1.8.1.9" evidence="1"/>
<sequence>MVSIIIRIEGADLPKVFHYFKEAHPYFDQDVVIIVVRIRLSMLLWSWKKLVLT</sequence>
<organism evidence="1 2">
    <name type="scientific">Staphylococcus aureus</name>
    <dbReference type="NCBI Taxonomy" id="1280"/>
    <lineage>
        <taxon>Bacteria</taxon>
        <taxon>Bacillati</taxon>
        <taxon>Bacillota</taxon>
        <taxon>Bacilli</taxon>
        <taxon>Bacillales</taxon>
        <taxon>Staphylococcaceae</taxon>
        <taxon>Staphylococcus</taxon>
    </lineage>
</organism>
<evidence type="ECO:0000313" key="1">
    <source>
        <dbReference type="EMBL" id="SPZ98151.1"/>
    </source>
</evidence>
<name>A0A2X2K1P2_STAAU</name>
<protein>
    <submittedName>
        <fullName evidence="1">Thioredoxin reductase</fullName>
        <ecNumber evidence="1">1.8.1.9</ecNumber>
    </submittedName>
</protein>
<evidence type="ECO:0000313" key="2">
    <source>
        <dbReference type="Proteomes" id="UP000249913"/>
    </source>
</evidence>
<reference evidence="1 2" key="1">
    <citation type="submission" date="2018-06" db="EMBL/GenBank/DDBJ databases">
        <authorList>
            <consortium name="Pathogen Informatics"/>
            <person name="Doyle S."/>
        </authorList>
    </citation>
    <scope>NUCLEOTIDE SEQUENCE [LARGE SCALE GENOMIC DNA]</scope>
    <source>
        <strain evidence="1 2">NCTC7878</strain>
    </source>
</reference>
<proteinExistence type="predicted"/>
<keyword evidence="1" id="KW-0560">Oxidoreductase</keyword>
<dbReference type="AlphaFoldDB" id="A0A2X2K1P2"/>